<dbReference type="GO" id="GO:0006164">
    <property type="term" value="P:purine nucleotide biosynthetic process"/>
    <property type="evidence" value="ECO:0007669"/>
    <property type="project" value="TreeGrafter"/>
</dbReference>
<dbReference type="EMBL" id="JADPIE010000004">
    <property type="protein sequence ID" value="MBF8437091.1"/>
    <property type="molecule type" value="Genomic_DNA"/>
</dbReference>
<feature type="domain" description="Ribose-phosphate pyrophosphokinase N-terminal" evidence="10">
    <location>
        <begin position="7"/>
        <end position="123"/>
    </location>
</feature>
<dbReference type="InterPro" id="IPR000836">
    <property type="entry name" value="PRTase_dom"/>
</dbReference>
<dbReference type="InterPro" id="IPR000842">
    <property type="entry name" value="PRib_PP_synth_CS"/>
</dbReference>
<keyword evidence="5" id="KW-0547">Nucleotide-binding</keyword>
<keyword evidence="8" id="KW-0460">Magnesium</keyword>
<dbReference type="Pfam" id="PF14572">
    <property type="entry name" value="Pribosyl_synth"/>
    <property type="match status" value="1"/>
</dbReference>
<comment type="caution">
    <text evidence="11">The sequence shown here is derived from an EMBL/GenBank/DDBJ whole genome shotgun (WGS) entry which is preliminary data.</text>
</comment>
<evidence type="ECO:0000256" key="5">
    <source>
        <dbReference type="ARBA" id="ARBA00022741"/>
    </source>
</evidence>
<keyword evidence="7" id="KW-0067">ATP-binding</keyword>
<dbReference type="NCBIfam" id="TIGR01251">
    <property type="entry name" value="ribP_PPkin"/>
    <property type="match status" value="1"/>
</dbReference>
<sequence>MSDNNEIKIFAGSSGKKFADKICEYLKIKPGKSEVINFTEGNIMVKSKETVRDKDVYLVQSIGLEPNNEFTEILFWMDAFKRASAQSVTAIIPFFSYAQGDKKDEPRVSIRGRVCAESIELAGADRVITMDLHSPQIQGFFKNPVDHLYAMPILCEYFMKNYDLSNTVVVSPDAGFAKEARRYSAYLNRPVAIGDKRRLYHNESAEILEIIGDVRDRDALIFDDFSISGGTLVDLARGLKERGARRIFAGLSHILLNDSGVERIENSPIEELVSTDSVNNKVITDSRKIKLVSVAPLFAETIYRVHNGISVSSLFKGVPKKVLKSSNI</sequence>
<keyword evidence="4" id="KW-0545">Nucleotide biosynthesis</keyword>
<dbReference type="InterPro" id="IPR005946">
    <property type="entry name" value="Rib-P_diPkinase"/>
</dbReference>
<dbReference type="SMART" id="SM01400">
    <property type="entry name" value="Pribosyltran_N"/>
    <property type="match status" value="1"/>
</dbReference>
<accession>A0A931ASI6</accession>
<dbReference type="GO" id="GO:0000287">
    <property type="term" value="F:magnesium ion binding"/>
    <property type="evidence" value="ECO:0007669"/>
    <property type="project" value="InterPro"/>
</dbReference>
<reference evidence="11" key="1">
    <citation type="submission" date="2020-11" db="EMBL/GenBank/DDBJ databases">
        <title>Halonatronomonas betainensis gen. nov., sp. nov. a novel haloalkaliphilic representative of the family Halanaerobiacae capable of betaine degradation.</title>
        <authorList>
            <person name="Boltyanskaya Y."/>
            <person name="Kevbrin V."/>
            <person name="Detkova E."/>
            <person name="Grouzdev D.S."/>
            <person name="Koziaeva V."/>
            <person name="Zhilina T."/>
        </authorList>
    </citation>
    <scope>NUCLEOTIDE SEQUENCE</scope>
    <source>
        <strain evidence="11">Z-7014</strain>
    </source>
</reference>
<dbReference type="Proteomes" id="UP000621436">
    <property type="component" value="Unassembled WGS sequence"/>
</dbReference>
<evidence type="ECO:0000256" key="6">
    <source>
        <dbReference type="ARBA" id="ARBA00022777"/>
    </source>
</evidence>
<dbReference type="GO" id="GO:0004749">
    <property type="term" value="F:ribose phosphate diphosphokinase activity"/>
    <property type="evidence" value="ECO:0007669"/>
    <property type="project" value="UniProtKB-EC"/>
</dbReference>
<dbReference type="GO" id="GO:0005737">
    <property type="term" value="C:cytoplasm"/>
    <property type="evidence" value="ECO:0007669"/>
    <property type="project" value="TreeGrafter"/>
</dbReference>
<dbReference type="Pfam" id="PF13793">
    <property type="entry name" value="Pribosyltran_N"/>
    <property type="match status" value="1"/>
</dbReference>
<evidence type="ECO:0000313" key="12">
    <source>
        <dbReference type="Proteomes" id="UP000621436"/>
    </source>
</evidence>
<evidence type="ECO:0000256" key="4">
    <source>
        <dbReference type="ARBA" id="ARBA00022727"/>
    </source>
</evidence>
<dbReference type="RefSeq" id="WP_270454027.1">
    <property type="nucleotide sequence ID" value="NZ_JADPIE010000004.1"/>
</dbReference>
<dbReference type="FunFam" id="3.40.50.2020:FF:000007">
    <property type="entry name" value="Ribose-phosphate pyrophosphokinase"/>
    <property type="match status" value="1"/>
</dbReference>
<organism evidence="11 12">
    <name type="scientific">Halonatronomonas betaini</name>
    <dbReference type="NCBI Taxonomy" id="2778430"/>
    <lineage>
        <taxon>Bacteria</taxon>
        <taxon>Bacillati</taxon>
        <taxon>Bacillota</taxon>
        <taxon>Clostridia</taxon>
        <taxon>Halanaerobiales</taxon>
        <taxon>Halarsenatibacteraceae</taxon>
        <taxon>Halonatronomonas</taxon>
    </lineage>
</organism>
<evidence type="ECO:0000259" key="10">
    <source>
        <dbReference type="Pfam" id="PF13793"/>
    </source>
</evidence>
<evidence type="ECO:0000256" key="7">
    <source>
        <dbReference type="ARBA" id="ARBA00022840"/>
    </source>
</evidence>
<keyword evidence="2 11" id="KW-0808">Transferase</keyword>
<keyword evidence="12" id="KW-1185">Reference proteome</keyword>
<name>A0A931ASI6_9FIRM</name>
<evidence type="ECO:0000256" key="8">
    <source>
        <dbReference type="ARBA" id="ARBA00022842"/>
    </source>
</evidence>
<dbReference type="InterPro" id="IPR029057">
    <property type="entry name" value="PRTase-like"/>
</dbReference>
<dbReference type="InterPro" id="IPR029099">
    <property type="entry name" value="Pribosyltran_N"/>
</dbReference>
<dbReference type="GO" id="GO:0016301">
    <property type="term" value="F:kinase activity"/>
    <property type="evidence" value="ECO:0007669"/>
    <property type="project" value="UniProtKB-KW"/>
</dbReference>
<dbReference type="Gene3D" id="3.40.50.2020">
    <property type="match status" value="2"/>
</dbReference>
<comment type="catalytic activity">
    <reaction evidence="9">
        <text>D-ribose 5-phosphate + ATP = 5-phospho-alpha-D-ribose 1-diphosphate + AMP + H(+)</text>
        <dbReference type="Rhea" id="RHEA:15609"/>
        <dbReference type="ChEBI" id="CHEBI:15378"/>
        <dbReference type="ChEBI" id="CHEBI:30616"/>
        <dbReference type="ChEBI" id="CHEBI:58017"/>
        <dbReference type="ChEBI" id="CHEBI:78346"/>
        <dbReference type="ChEBI" id="CHEBI:456215"/>
        <dbReference type="EC" id="2.7.6.1"/>
    </reaction>
</comment>
<keyword evidence="6" id="KW-0418">Kinase</keyword>
<gene>
    <name evidence="11" type="ORF">I0Q91_08385</name>
</gene>
<dbReference type="GO" id="GO:0006015">
    <property type="term" value="P:5-phosphoribose 1-diphosphate biosynthetic process"/>
    <property type="evidence" value="ECO:0007669"/>
    <property type="project" value="TreeGrafter"/>
</dbReference>
<proteinExistence type="predicted"/>
<evidence type="ECO:0000256" key="1">
    <source>
        <dbReference type="ARBA" id="ARBA00013247"/>
    </source>
</evidence>
<protein>
    <recommendedName>
        <fullName evidence="1">ribose-phosphate diphosphokinase</fullName>
        <ecNumber evidence="1">2.7.6.1</ecNumber>
    </recommendedName>
</protein>
<evidence type="ECO:0000313" key="11">
    <source>
        <dbReference type="EMBL" id="MBF8437091.1"/>
    </source>
</evidence>
<evidence type="ECO:0000256" key="9">
    <source>
        <dbReference type="ARBA" id="ARBA00049535"/>
    </source>
</evidence>
<dbReference type="EC" id="2.7.6.1" evidence="1"/>
<dbReference type="NCBIfam" id="NF002320">
    <property type="entry name" value="PRK01259.1"/>
    <property type="match status" value="1"/>
</dbReference>
<dbReference type="AlphaFoldDB" id="A0A931ASI6"/>
<dbReference type="GO" id="GO:0009156">
    <property type="term" value="P:ribonucleoside monophosphate biosynthetic process"/>
    <property type="evidence" value="ECO:0007669"/>
    <property type="project" value="InterPro"/>
</dbReference>
<keyword evidence="3" id="KW-0479">Metal-binding</keyword>
<evidence type="ECO:0000256" key="2">
    <source>
        <dbReference type="ARBA" id="ARBA00022679"/>
    </source>
</evidence>
<dbReference type="SUPFAM" id="SSF53271">
    <property type="entry name" value="PRTase-like"/>
    <property type="match status" value="1"/>
</dbReference>
<dbReference type="GO" id="GO:0005524">
    <property type="term" value="F:ATP binding"/>
    <property type="evidence" value="ECO:0007669"/>
    <property type="project" value="UniProtKB-KW"/>
</dbReference>
<dbReference type="PROSITE" id="PS00114">
    <property type="entry name" value="PRPP_SYNTHASE"/>
    <property type="match status" value="1"/>
</dbReference>
<dbReference type="PANTHER" id="PTHR10210">
    <property type="entry name" value="RIBOSE-PHOSPHATE DIPHOSPHOKINASE FAMILY MEMBER"/>
    <property type="match status" value="1"/>
</dbReference>
<evidence type="ECO:0000256" key="3">
    <source>
        <dbReference type="ARBA" id="ARBA00022723"/>
    </source>
</evidence>
<dbReference type="CDD" id="cd06223">
    <property type="entry name" value="PRTases_typeI"/>
    <property type="match status" value="1"/>
</dbReference>
<dbReference type="GO" id="GO:0002189">
    <property type="term" value="C:ribose phosphate diphosphokinase complex"/>
    <property type="evidence" value="ECO:0007669"/>
    <property type="project" value="TreeGrafter"/>
</dbReference>
<dbReference type="PANTHER" id="PTHR10210:SF32">
    <property type="entry name" value="RIBOSE-PHOSPHATE PYROPHOSPHOKINASE 2"/>
    <property type="match status" value="1"/>
</dbReference>